<evidence type="ECO:0000256" key="4">
    <source>
        <dbReference type="ARBA" id="ARBA00022759"/>
    </source>
</evidence>
<accession>A0A0M7A081</accession>
<keyword evidence="5 7" id="KW-0378">Hydrolase</keyword>
<dbReference type="Proteomes" id="UP000049983">
    <property type="component" value="Unassembled WGS sequence"/>
</dbReference>
<dbReference type="PANTHER" id="PTHR46986:SF1">
    <property type="entry name" value="ENDORIBONUCLEASE YBEY, CHLOROPLASTIC"/>
    <property type="match status" value="1"/>
</dbReference>
<dbReference type="GO" id="GO:0005737">
    <property type="term" value="C:cytoplasm"/>
    <property type="evidence" value="ECO:0007669"/>
    <property type="project" value="UniProtKB-SubCell"/>
</dbReference>
<comment type="cofactor">
    <cofactor evidence="7">
        <name>Zn(2+)</name>
        <dbReference type="ChEBI" id="CHEBI:29105"/>
    </cofactor>
    <text evidence="7">Binds 1 zinc ion.</text>
</comment>
<reference evidence="9" key="1">
    <citation type="submission" date="2015-07" db="EMBL/GenBank/DDBJ databases">
        <authorList>
            <person name="Rodrigo-Torres Lidia"/>
            <person name="Arahal R.David."/>
        </authorList>
    </citation>
    <scope>NUCLEOTIDE SEQUENCE [LARGE SCALE GENOMIC DNA]</scope>
    <source>
        <strain evidence="9">CECT 5096</strain>
    </source>
</reference>
<dbReference type="EC" id="3.1.-.-" evidence="7"/>
<dbReference type="InterPro" id="IPR023091">
    <property type="entry name" value="MetalPrtase_cat_dom_sf_prd"/>
</dbReference>
<evidence type="ECO:0000256" key="1">
    <source>
        <dbReference type="ARBA" id="ARBA00010875"/>
    </source>
</evidence>
<keyword evidence="2 7" id="KW-0540">Nuclease</keyword>
<sequence length="171" mass="18785">MTEVLPEGFQVDLSIEAGDWPTKEELEPLAVRAIGAAFASANLQVLKHTEVSLLFTDDTAIRKLNGQWRNKDKPTNVLSFPGSDPKGDAYGPLLGDIVFGYETISLEAKEMGVEFSDHISHLTVHGLLHLFDYDHQESDEAELMESLEKTILASIDIDDPYADSPLVGDGE</sequence>
<organism evidence="8 9">
    <name type="scientific">Roseibium album</name>
    <dbReference type="NCBI Taxonomy" id="311410"/>
    <lineage>
        <taxon>Bacteria</taxon>
        <taxon>Pseudomonadati</taxon>
        <taxon>Pseudomonadota</taxon>
        <taxon>Alphaproteobacteria</taxon>
        <taxon>Hyphomicrobiales</taxon>
        <taxon>Stappiaceae</taxon>
        <taxon>Roseibium</taxon>
    </lineage>
</organism>
<keyword evidence="6 7" id="KW-0862">Zinc</keyword>
<dbReference type="SUPFAM" id="SSF55486">
    <property type="entry name" value="Metalloproteases ('zincins'), catalytic domain"/>
    <property type="match status" value="1"/>
</dbReference>
<comment type="function">
    <text evidence="7">Single strand-specific metallo-endoribonuclease involved in late-stage 70S ribosome quality control and in maturation of the 3' terminus of the 16S rRNA.</text>
</comment>
<keyword evidence="7" id="KW-0690">Ribosome biogenesis</keyword>
<gene>
    <name evidence="7 8" type="primary">ybeY</name>
    <name evidence="8" type="ORF">LA5096_01521</name>
</gene>
<keyword evidence="4 7" id="KW-0255">Endonuclease</keyword>
<dbReference type="STRING" id="311410.LA5095_04542"/>
<dbReference type="GO" id="GO:0008270">
    <property type="term" value="F:zinc ion binding"/>
    <property type="evidence" value="ECO:0007669"/>
    <property type="project" value="UniProtKB-UniRule"/>
</dbReference>
<evidence type="ECO:0000256" key="5">
    <source>
        <dbReference type="ARBA" id="ARBA00022801"/>
    </source>
</evidence>
<keyword evidence="9" id="KW-1185">Reference proteome</keyword>
<comment type="similarity">
    <text evidence="1 7">Belongs to the endoribonuclease YbeY family.</text>
</comment>
<dbReference type="NCBIfam" id="TIGR00043">
    <property type="entry name" value="rRNA maturation RNase YbeY"/>
    <property type="match status" value="1"/>
</dbReference>
<dbReference type="GO" id="GO:0004521">
    <property type="term" value="F:RNA endonuclease activity"/>
    <property type="evidence" value="ECO:0007669"/>
    <property type="project" value="UniProtKB-UniRule"/>
</dbReference>
<name>A0A0M7A081_9HYPH</name>
<evidence type="ECO:0000313" key="9">
    <source>
        <dbReference type="Proteomes" id="UP000049983"/>
    </source>
</evidence>
<keyword evidence="3 7" id="KW-0479">Metal-binding</keyword>
<evidence type="ECO:0000256" key="6">
    <source>
        <dbReference type="ARBA" id="ARBA00022833"/>
    </source>
</evidence>
<dbReference type="EMBL" id="CXWC01000003">
    <property type="protein sequence ID" value="CTQ67650.1"/>
    <property type="molecule type" value="Genomic_DNA"/>
</dbReference>
<evidence type="ECO:0000256" key="3">
    <source>
        <dbReference type="ARBA" id="ARBA00022723"/>
    </source>
</evidence>
<dbReference type="GO" id="GO:0004222">
    <property type="term" value="F:metalloendopeptidase activity"/>
    <property type="evidence" value="ECO:0007669"/>
    <property type="project" value="InterPro"/>
</dbReference>
<dbReference type="Gene3D" id="3.40.390.30">
    <property type="entry name" value="Metalloproteases ('zincins'), catalytic domain"/>
    <property type="match status" value="1"/>
</dbReference>
<dbReference type="PANTHER" id="PTHR46986">
    <property type="entry name" value="ENDORIBONUCLEASE YBEY, CHLOROPLASTIC"/>
    <property type="match status" value="1"/>
</dbReference>
<evidence type="ECO:0000256" key="2">
    <source>
        <dbReference type="ARBA" id="ARBA00022722"/>
    </source>
</evidence>
<feature type="binding site" evidence="7">
    <location>
        <position position="125"/>
    </location>
    <ligand>
        <name>Zn(2+)</name>
        <dbReference type="ChEBI" id="CHEBI:29105"/>
        <note>catalytic</note>
    </ligand>
</feature>
<proteinExistence type="inferred from homology"/>
<dbReference type="OrthoDB" id="9807740at2"/>
<protein>
    <recommendedName>
        <fullName evidence="7">Endoribonuclease YbeY</fullName>
        <ecNumber evidence="7">3.1.-.-</ecNumber>
    </recommendedName>
</protein>
<dbReference type="HAMAP" id="MF_00009">
    <property type="entry name" value="Endoribonucl_YbeY"/>
    <property type="match status" value="1"/>
</dbReference>
<dbReference type="GO" id="GO:0006364">
    <property type="term" value="P:rRNA processing"/>
    <property type="evidence" value="ECO:0007669"/>
    <property type="project" value="UniProtKB-UniRule"/>
</dbReference>
<feature type="binding site" evidence="7">
    <location>
        <position position="135"/>
    </location>
    <ligand>
        <name>Zn(2+)</name>
        <dbReference type="ChEBI" id="CHEBI:29105"/>
        <note>catalytic</note>
    </ligand>
</feature>
<evidence type="ECO:0000313" key="8">
    <source>
        <dbReference type="EMBL" id="CTQ67650.1"/>
    </source>
</evidence>
<dbReference type="Pfam" id="PF02130">
    <property type="entry name" value="YbeY"/>
    <property type="match status" value="1"/>
</dbReference>
<evidence type="ECO:0000256" key="7">
    <source>
        <dbReference type="HAMAP-Rule" id="MF_00009"/>
    </source>
</evidence>
<comment type="subcellular location">
    <subcellularLocation>
        <location evidence="7">Cytoplasm</location>
    </subcellularLocation>
</comment>
<dbReference type="AlphaFoldDB" id="A0A0M7A081"/>
<feature type="binding site" evidence="7">
    <location>
        <position position="129"/>
    </location>
    <ligand>
        <name>Zn(2+)</name>
        <dbReference type="ChEBI" id="CHEBI:29105"/>
        <note>catalytic</note>
    </ligand>
</feature>
<dbReference type="GeneID" id="97668941"/>
<keyword evidence="7" id="KW-0698">rRNA processing</keyword>
<keyword evidence="7" id="KW-0963">Cytoplasm</keyword>
<dbReference type="InterPro" id="IPR002036">
    <property type="entry name" value="YbeY"/>
</dbReference>
<dbReference type="RefSeq" id="WP_055119135.1">
    <property type="nucleotide sequence ID" value="NZ_CXWA01000007.1"/>
</dbReference>